<sequence>MANSERPSTPPRPTAAASAKSPITPEQVRRMEESRLRAKALRSQHEAAQNRNGPSRPSAAASYPVAGQKRTHASITKDVPATSRDARNSPAKAPSSNNGLATAQDDGIRAARKFQKFVEYDFSKMTDTKGGFMTQEDDPHNKTLHAPNQDGKPANMTLKEWEYRQLQKRLRDQRSGPYEPGLSALDAEIRKKCRECGSLEIDYQWDELLKCQVCNTCKDKYPEKYSLLTKSEAKEDYLLTDPELKDENLLPHLTKPNPHKSTWHDMMLYLRCQVEEYAFSDQKWGSAEGLDAEYERRAKETKERKEKKFRNKLNELKKRTRVDAYKKARSGGGGKFGDVIGPGRHEHEWGRAVEDPETGMTKKTCVDCGMEVEEMEL</sequence>
<keyword evidence="6" id="KW-0862">Zinc</keyword>
<evidence type="ECO:0000256" key="5">
    <source>
        <dbReference type="ARBA" id="ARBA00022771"/>
    </source>
</evidence>
<evidence type="ECO:0000256" key="2">
    <source>
        <dbReference type="ARBA" id="ARBA00005548"/>
    </source>
</evidence>
<evidence type="ECO:0000256" key="1">
    <source>
        <dbReference type="ARBA" id="ARBA00004123"/>
    </source>
</evidence>
<feature type="domain" description="XPA C-terminal" evidence="12">
    <location>
        <begin position="224"/>
        <end position="274"/>
    </location>
</feature>
<gene>
    <name evidence="13" type="ORF">AC579_5857</name>
</gene>
<dbReference type="GO" id="GO:0006284">
    <property type="term" value="P:base-excision repair"/>
    <property type="evidence" value="ECO:0007669"/>
    <property type="project" value="TreeGrafter"/>
</dbReference>
<dbReference type="OrthoDB" id="5368863at2759"/>
<name>A0A139ILQ4_9PEZI</name>
<dbReference type="Pfam" id="PF05181">
    <property type="entry name" value="XPA_C"/>
    <property type="match status" value="1"/>
</dbReference>
<evidence type="ECO:0000256" key="8">
    <source>
        <dbReference type="ARBA" id="ARBA00023204"/>
    </source>
</evidence>
<keyword evidence="8" id="KW-0234">DNA repair</keyword>
<keyword evidence="5" id="KW-0863">Zinc-finger</keyword>
<dbReference type="Gene3D" id="3.90.530.10">
    <property type="entry name" value="XPA C-terminal domain"/>
    <property type="match status" value="1"/>
</dbReference>
<keyword evidence="7" id="KW-0238">DNA-binding</keyword>
<keyword evidence="14" id="KW-1185">Reference proteome</keyword>
<keyword evidence="9" id="KW-0539">Nucleus</keyword>
<dbReference type="FunFam" id="3.90.530.10:FF:000003">
    <property type="entry name" value="Dna repair rad14 protein"/>
    <property type="match status" value="1"/>
</dbReference>
<dbReference type="AlphaFoldDB" id="A0A139ILQ4"/>
<dbReference type="InterPro" id="IPR000465">
    <property type="entry name" value="XPA/RAD14"/>
</dbReference>
<keyword evidence="3" id="KW-0479">Metal-binding</keyword>
<proteinExistence type="inferred from homology"/>
<dbReference type="GO" id="GO:0008270">
    <property type="term" value="F:zinc ion binding"/>
    <property type="evidence" value="ECO:0007669"/>
    <property type="project" value="UniProtKB-KW"/>
</dbReference>
<accession>A0A139ILQ4</accession>
<reference evidence="13 14" key="1">
    <citation type="submission" date="2015-07" db="EMBL/GenBank/DDBJ databases">
        <title>Comparative genomics of the Sigatoka disease complex on banana suggests a link between parallel evolutionary changes in Pseudocercospora fijiensis and Pseudocercospora eumusae and increased virulence on the banana host.</title>
        <authorList>
            <person name="Chang T.-C."/>
            <person name="Salvucci A."/>
            <person name="Crous P.W."/>
            <person name="Stergiopoulos I."/>
        </authorList>
    </citation>
    <scope>NUCLEOTIDE SEQUENCE [LARGE SCALE GENOMIC DNA]</scope>
    <source>
        <strain evidence="13 14">CBS 116634</strain>
    </source>
</reference>
<feature type="region of interest" description="Disordered" evidence="11">
    <location>
        <begin position="1"/>
        <end position="104"/>
    </location>
</feature>
<dbReference type="GO" id="GO:0000715">
    <property type="term" value="P:nucleotide-excision repair, DNA damage recognition"/>
    <property type="evidence" value="ECO:0007669"/>
    <property type="project" value="EnsemblFungi"/>
</dbReference>
<organism evidence="13 14">
    <name type="scientific">Pseudocercospora musae</name>
    <dbReference type="NCBI Taxonomy" id="113226"/>
    <lineage>
        <taxon>Eukaryota</taxon>
        <taxon>Fungi</taxon>
        <taxon>Dikarya</taxon>
        <taxon>Ascomycota</taxon>
        <taxon>Pezizomycotina</taxon>
        <taxon>Dothideomycetes</taxon>
        <taxon>Dothideomycetidae</taxon>
        <taxon>Mycosphaerellales</taxon>
        <taxon>Mycosphaerellaceae</taxon>
        <taxon>Pseudocercospora</taxon>
    </lineage>
</organism>
<evidence type="ECO:0000259" key="12">
    <source>
        <dbReference type="Pfam" id="PF05181"/>
    </source>
</evidence>
<dbReference type="GO" id="GO:0003684">
    <property type="term" value="F:damaged DNA binding"/>
    <property type="evidence" value="ECO:0007669"/>
    <property type="project" value="EnsemblFungi"/>
</dbReference>
<dbReference type="PANTHER" id="PTHR10142">
    <property type="entry name" value="DNA REPAIR PROTEIN COMPLEMENTING XP-A CELLS"/>
    <property type="match status" value="1"/>
</dbReference>
<dbReference type="EMBL" id="LFZO01000054">
    <property type="protein sequence ID" value="KXT15610.1"/>
    <property type="molecule type" value="Genomic_DNA"/>
</dbReference>
<dbReference type="CDD" id="cd21077">
    <property type="entry name" value="DBD_Rad14"/>
    <property type="match status" value="1"/>
</dbReference>
<dbReference type="PANTHER" id="PTHR10142:SF0">
    <property type="entry name" value="DNA REPAIR PROTEIN COMPLEMENTING XP-A CELLS"/>
    <property type="match status" value="1"/>
</dbReference>
<dbReference type="InterPro" id="IPR022656">
    <property type="entry name" value="XPA_C"/>
</dbReference>
<evidence type="ECO:0000256" key="3">
    <source>
        <dbReference type="ARBA" id="ARBA00022723"/>
    </source>
</evidence>
<comment type="subcellular location">
    <subcellularLocation>
        <location evidence="1">Nucleus</location>
    </subcellularLocation>
</comment>
<dbReference type="SUPFAM" id="SSF46955">
    <property type="entry name" value="Putative DNA-binding domain"/>
    <property type="match status" value="1"/>
</dbReference>
<evidence type="ECO:0000256" key="6">
    <source>
        <dbReference type="ARBA" id="ARBA00022833"/>
    </source>
</evidence>
<dbReference type="STRING" id="113226.A0A139ILQ4"/>
<feature type="compositionally biased region" description="Polar residues" evidence="11">
    <location>
        <begin position="46"/>
        <end position="55"/>
    </location>
</feature>
<evidence type="ECO:0000313" key="13">
    <source>
        <dbReference type="EMBL" id="KXT15610.1"/>
    </source>
</evidence>
<dbReference type="GO" id="GO:0070914">
    <property type="term" value="P:UV-damage excision repair"/>
    <property type="evidence" value="ECO:0007669"/>
    <property type="project" value="EnsemblFungi"/>
</dbReference>
<feature type="compositionally biased region" description="Basic and acidic residues" evidence="11">
    <location>
        <begin position="27"/>
        <end position="36"/>
    </location>
</feature>
<keyword evidence="4" id="KW-0227">DNA damage</keyword>
<dbReference type="InterPro" id="IPR009061">
    <property type="entry name" value="DNA-bd_dom_put_sf"/>
</dbReference>
<feature type="region of interest" description="Disordered" evidence="11">
    <location>
        <begin position="133"/>
        <end position="154"/>
    </location>
</feature>
<evidence type="ECO:0000256" key="9">
    <source>
        <dbReference type="ARBA" id="ARBA00023242"/>
    </source>
</evidence>
<evidence type="ECO:0000313" key="14">
    <source>
        <dbReference type="Proteomes" id="UP000073492"/>
    </source>
</evidence>
<protein>
    <recommendedName>
        <fullName evidence="10">DNA repair protein RAD14</fullName>
    </recommendedName>
</protein>
<comment type="caution">
    <text evidence="13">The sequence shown here is derived from an EMBL/GenBank/DDBJ whole genome shotgun (WGS) entry which is preliminary data.</text>
</comment>
<comment type="similarity">
    <text evidence="2">Belongs to the XPA family.</text>
</comment>
<evidence type="ECO:0000256" key="4">
    <source>
        <dbReference type="ARBA" id="ARBA00022763"/>
    </source>
</evidence>
<dbReference type="GO" id="GO:0000110">
    <property type="term" value="C:nucleotide-excision repair factor 1 complex"/>
    <property type="evidence" value="ECO:0007669"/>
    <property type="project" value="EnsemblFungi"/>
</dbReference>
<evidence type="ECO:0000256" key="7">
    <source>
        <dbReference type="ARBA" id="ARBA00023125"/>
    </source>
</evidence>
<evidence type="ECO:0000256" key="11">
    <source>
        <dbReference type="SAM" id="MobiDB-lite"/>
    </source>
</evidence>
<dbReference type="GO" id="GO:1901255">
    <property type="term" value="P:nucleotide-excision repair involved in interstrand cross-link repair"/>
    <property type="evidence" value="ECO:0007669"/>
    <property type="project" value="EnsemblFungi"/>
</dbReference>
<evidence type="ECO:0000256" key="10">
    <source>
        <dbReference type="ARBA" id="ARBA00072989"/>
    </source>
</evidence>
<dbReference type="InterPro" id="IPR037129">
    <property type="entry name" value="XPA_sf"/>
</dbReference>
<dbReference type="Proteomes" id="UP000073492">
    <property type="component" value="Unassembled WGS sequence"/>
</dbReference>
<dbReference type="NCBIfam" id="TIGR00598">
    <property type="entry name" value="rad14"/>
    <property type="match status" value="1"/>
</dbReference>